<comment type="subcellular location">
    <subcellularLocation>
        <location evidence="1">Cytoplasm</location>
    </subcellularLocation>
</comment>
<proteinExistence type="predicted"/>
<reference evidence="8 9" key="1">
    <citation type="submission" date="2016-10" db="EMBL/GenBank/DDBJ databases">
        <authorList>
            <person name="de Groot N.N."/>
        </authorList>
    </citation>
    <scope>NUCLEOTIDE SEQUENCE [LARGE SCALE GENOMIC DNA]</scope>
    <source>
        <strain evidence="8 9">DSM 23310</strain>
    </source>
</reference>
<gene>
    <name evidence="8" type="ORF">SAMN05660923_00787</name>
</gene>
<evidence type="ECO:0000256" key="6">
    <source>
        <dbReference type="ARBA" id="ARBA00022683"/>
    </source>
</evidence>
<evidence type="ECO:0000256" key="1">
    <source>
        <dbReference type="ARBA" id="ARBA00004496"/>
    </source>
</evidence>
<dbReference type="AlphaFoldDB" id="A0A1H2TRL4"/>
<dbReference type="SUPFAM" id="SSF55804">
    <property type="entry name" value="Phoshotransferase/anion transport protein"/>
    <property type="match status" value="1"/>
</dbReference>
<keyword evidence="9" id="KW-1185">Reference proteome</keyword>
<dbReference type="GO" id="GO:0016020">
    <property type="term" value="C:membrane"/>
    <property type="evidence" value="ECO:0007669"/>
    <property type="project" value="InterPro"/>
</dbReference>
<dbReference type="RefSeq" id="WP_093751068.1">
    <property type="nucleotide sequence ID" value="NZ_FNNG01000002.1"/>
</dbReference>
<protein>
    <submittedName>
        <fullName evidence="8">PTS system D-fructose-specific IIA component (F1P-forming), Frc family</fullName>
    </submittedName>
</protein>
<keyword evidence="6" id="KW-0598">Phosphotransferase system</keyword>
<name>A0A1H2TRL4_9FIRM</name>
<evidence type="ECO:0000313" key="8">
    <source>
        <dbReference type="EMBL" id="SDW46465.1"/>
    </source>
</evidence>
<dbReference type="PROSITE" id="PS51094">
    <property type="entry name" value="PTS_EIIA_TYPE_2"/>
    <property type="match status" value="1"/>
</dbReference>
<dbReference type="NCBIfam" id="TIGR00848">
    <property type="entry name" value="fruA"/>
    <property type="match status" value="1"/>
</dbReference>
<evidence type="ECO:0000313" key="9">
    <source>
        <dbReference type="Proteomes" id="UP000198828"/>
    </source>
</evidence>
<sequence>MNMNELIDEKLIKLKLESKTKDDVIDEMIELLEQNNVIRDKAQFKKEIYMRENLSTTGIGFGIAIPHAKSKTVNTSKIAIGISKEGIDYDSIDGEKVFMVFMIAVKEGENNLHLKALANLSGKLMHEDFRKKLLKAEEPSAIYKLVCGIGD</sequence>
<dbReference type="PROSITE" id="PS00372">
    <property type="entry name" value="PTS_EIIA_TYPE_2_HIS"/>
    <property type="match status" value="1"/>
</dbReference>
<dbReference type="Pfam" id="PF00359">
    <property type="entry name" value="PTS_EIIA_2"/>
    <property type="match status" value="1"/>
</dbReference>
<dbReference type="CDD" id="cd00211">
    <property type="entry name" value="PTS_IIA_fru"/>
    <property type="match status" value="1"/>
</dbReference>
<dbReference type="InterPro" id="IPR002178">
    <property type="entry name" value="PTS_EIIA_type-2_dom"/>
</dbReference>
<dbReference type="GO" id="GO:0008982">
    <property type="term" value="F:protein-N(PI)-phosphohistidine-sugar phosphotransferase activity"/>
    <property type="evidence" value="ECO:0007669"/>
    <property type="project" value="InterPro"/>
</dbReference>
<evidence type="ECO:0000256" key="4">
    <source>
        <dbReference type="ARBA" id="ARBA00022597"/>
    </source>
</evidence>
<dbReference type="InterPro" id="IPR051541">
    <property type="entry name" value="PTS_SugarTrans_NitroReg"/>
</dbReference>
<organism evidence="8 9">
    <name type="scientific">Tepidimicrobium xylanilyticum</name>
    <dbReference type="NCBI Taxonomy" id="1123352"/>
    <lineage>
        <taxon>Bacteria</taxon>
        <taxon>Bacillati</taxon>
        <taxon>Bacillota</taxon>
        <taxon>Tissierellia</taxon>
        <taxon>Tissierellales</taxon>
        <taxon>Tepidimicrobiaceae</taxon>
        <taxon>Tepidimicrobium</taxon>
    </lineage>
</organism>
<keyword evidence="5" id="KW-0808">Transferase</keyword>
<dbReference type="InterPro" id="IPR004715">
    <property type="entry name" value="PTS_IIA_fruc"/>
</dbReference>
<dbReference type="FunFam" id="3.40.930.10:FF:000009">
    <property type="entry name" value="PTS system, fructose specific IIABC component"/>
    <property type="match status" value="1"/>
</dbReference>
<dbReference type="Gene3D" id="3.40.930.10">
    <property type="entry name" value="Mannitol-specific EII, Chain A"/>
    <property type="match status" value="1"/>
</dbReference>
<keyword evidence="2" id="KW-0813">Transport</keyword>
<evidence type="ECO:0000256" key="2">
    <source>
        <dbReference type="ARBA" id="ARBA00022448"/>
    </source>
</evidence>
<feature type="domain" description="PTS EIIA type-2" evidence="7">
    <location>
        <begin position="5"/>
        <end position="149"/>
    </location>
</feature>
<dbReference type="InterPro" id="IPR016152">
    <property type="entry name" value="PTrfase/Anion_transptr"/>
</dbReference>
<dbReference type="PANTHER" id="PTHR47738">
    <property type="entry name" value="PTS SYSTEM FRUCTOSE-LIKE EIIA COMPONENT-RELATED"/>
    <property type="match status" value="1"/>
</dbReference>
<evidence type="ECO:0000256" key="5">
    <source>
        <dbReference type="ARBA" id="ARBA00022679"/>
    </source>
</evidence>
<dbReference type="EMBL" id="FNNG01000002">
    <property type="protein sequence ID" value="SDW46465.1"/>
    <property type="molecule type" value="Genomic_DNA"/>
</dbReference>
<evidence type="ECO:0000259" key="7">
    <source>
        <dbReference type="PROSITE" id="PS51094"/>
    </source>
</evidence>
<keyword evidence="4" id="KW-0762">Sugar transport</keyword>
<keyword evidence="3" id="KW-0597">Phosphoprotein</keyword>
<dbReference type="GO" id="GO:0009401">
    <property type="term" value="P:phosphoenolpyruvate-dependent sugar phosphotransferase system"/>
    <property type="evidence" value="ECO:0007669"/>
    <property type="project" value="UniProtKB-KW"/>
</dbReference>
<dbReference type="OrthoDB" id="95460at2"/>
<accession>A0A1H2TRL4</accession>
<dbReference type="Proteomes" id="UP000198828">
    <property type="component" value="Unassembled WGS sequence"/>
</dbReference>
<dbReference type="GO" id="GO:0005737">
    <property type="term" value="C:cytoplasm"/>
    <property type="evidence" value="ECO:0007669"/>
    <property type="project" value="UniProtKB-SubCell"/>
</dbReference>
<dbReference type="PANTHER" id="PTHR47738:SF2">
    <property type="entry name" value="PTS SYSTEM FRUCTOSE-LIKE EIIA COMPONENT"/>
    <property type="match status" value="1"/>
</dbReference>
<evidence type="ECO:0000256" key="3">
    <source>
        <dbReference type="ARBA" id="ARBA00022553"/>
    </source>
</evidence>